<reference evidence="1 2" key="1">
    <citation type="submission" date="2015-01" db="EMBL/GenBank/DDBJ databases">
        <title>Evolution of Trichinella species and genotypes.</title>
        <authorList>
            <person name="Korhonen P.K."/>
            <person name="Edoardo P."/>
            <person name="Giuseppe L.R."/>
            <person name="Gasser R.B."/>
        </authorList>
    </citation>
    <scope>NUCLEOTIDE SEQUENCE [LARGE SCALE GENOMIC DNA]</scope>
    <source>
        <strain evidence="1">ISS141</strain>
    </source>
</reference>
<comment type="caution">
    <text evidence="1">The sequence shown here is derived from an EMBL/GenBank/DDBJ whole genome shotgun (WGS) entry which is preliminary data.</text>
</comment>
<gene>
    <name evidence="1" type="ORF">T4E_11445</name>
</gene>
<dbReference type="EMBL" id="JYDU01000301">
    <property type="protein sequence ID" value="KRX87208.1"/>
    <property type="molecule type" value="Genomic_DNA"/>
</dbReference>
<dbReference type="AlphaFoldDB" id="A0A0V0XGY7"/>
<evidence type="ECO:0000313" key="1">
    <source>
        <dbReference type="EMBL" id="KRX87208.1"/>
    </source>
</evidence>
<sequence>MARPPRNCQTGEVPGKALRWFAQMKYRKFCYLLHHAKYCLKRELVSVKFVIQVSAVRNIGACGKRCIHFLLLNTLALGTYGQKLVCNYLLDTIANWSPLRQDVADELRLSGAVTQ</sequence>
<name>A0A0V0XGY7_TRIPS</name>
<accession>A0A0V0XGY7</accession>
<proteinExistence type="predicted"/>
<evidence type="ECO:0000313" key="2">
    <source>
        <dbReference type="Proteomes" id="UP000054815"/>
    </source>
</evidence>
<organism evidence="1 2">
    <name type="scientific">Trichinella pseudospiralis</name>
    <name type="common">Parasitic roundworm</name>
    <dbReference type="NCBI Taxonomy" id="6337"/>
    <lineage>
        <taxon>Eukaryota</taxon>
        <taxon>Metazoa</taxon>
        <taxon>Ecdysozoa</taxon>
        <taxon>Nematoda</taxon>
        <taxon>Enoplea</taxon>
        <taxon>Dorylaimia</taxon>
        <taxon>Trichinellida</taxon>
        <taxon>Trichinellidae</taxon>
        <taxon>Trichinella</taxon>
    </lineage>
</organism>
<protein>
    <submittedName>
        <fullName evidence="1">Uncharacterized protein</fullName>
    </submittedName>
</protein>
<dbReference type="Proteomes" id="UP000054815">
    <property type="component" value="Unassembled WGS sequence"/>
</dbReference>